<sequence>MQGVIHFKSKENSDCRNVFDKYPLLCEVVGLTKEDVAHDIQSLQQTIANQK</sequence>
<proteinExistence type="predicted"/>
<dbReference type="Proteomes" id="UP000321547">
    <property type="component" value="Unassembled WGS sequence"/>
</dbReference>
<reference evidence="2 3" key="1">
    <citation type="submission" date="2016-10" db="EMBL/GenBank/DDBJ databases">
        <authorList>
            <person name="de Groot N.N."/>
        </authorList>
    </citation>
    <scope>NUCLEOTIDE SEQUENCE [LARGE SCALE GENOMIC DNA]</scope>
    <source>
        <strain evidence="2 3">DSM 17073</strain>
    </source>
</reference>
<reference evidence="1 4" key="2">
    <citation type="submission" date="2019-07" db="EMBL/GenBank/DDBJ databases">
        <title>Whole genome shotgun sequence of Halolactibacillus halophilus NBRC 100868.</title>
        <authorList>
            <person name="Hosoyama A."/>
            <person name="Uohara A."/>
            <person name="Ohji S."/>
            <person name="Ichikawa N."/>
        </authorList>
    </citation>
    <scope>NUCLEOTIDE SEQUENCE [LARGE SCALE GENOMIC DNA]</scope>
    <source>
        <strain evidence="1 4">NBRC 100868</strain>
    </source>
</reference>
<name>A0A1I5S525_9BACI</name>
<dbReference type="Proteomes" id="UP000242243">
    <property type="component" value="Unassembled WGS sequence"/>
</dbReference>
<evidence type="ECO:0000313" key="1">
    <source>
        <dbReference type="EMBL" id="GEM02922.1"/>
    </source>
</evidence>
<evidence type="ECO:0000313" key="3">
    <source>
        <dbReference type="Proteomes" id="UP000242243"/>
    </source>
</evidence>
<evidence type="ECO:0000313" key="4">
    <source>
        <dbReference type="Proteomes" id="UP000321547"/>
    </source>
</evidence>
<dbReference type="EMBL" id="FOXC01000039">
    <property type="protein sequence ID" value="SFP65767.1"/>
    <property type="molecule type" value="Genomic_DNA"/>
</dbReference>
<dbReference type="EMBL" id="BJWI01000081">
    <property type="protein sequence ID" value="GEM02922.1"/>
    <property type="molecule type" value="Genomic_DNA"/>
</dbReference>
<gene>
    <name evidence="1" type="ORF">HHA03_24540</name>
    <name evidence="2" type="ORF">SAMN05421839_13913</name>
</gene>
<protein>
    <submittedName>
        <fullName evidence="2">Uncharacterized protein</fullName>
    </submittedName>
</protein>
<dbReference type="AlphaFoldDB" id="A0A1I5S525"/>
<evidence type="ECO:0000313" key="2">
    <source>
        <dbReference type="EMBL" id="SFP65767.1"/>
    </source>
</evidence>
<dbReference type="RefSeq" id="WP_186819713.1">
    <property type="nucleotide sequence ID" value="NZ_BJWI01000081.1"/>
</dbReference>
<organism evidence="2 3">
    <name type="scientific">Halolactibacillus halophilus</name>
    <dbReference type="NCBI Taxonomy" id="306540"/>
    <lineage>
        <taxon>Bacteria</taxon>
        <taxon>Bacillati</taxon>
        <taxon>Bacillota</taxon>
        <taxon>Bacilli</taxon>
        <taxon>Bacillales</taxon>
        <taxon>Bacillaceae</taxon>
        <taxon>Halolactibacillus</taxon>
    </lineage>
</organism>
<keyword evidence="4" id="KW-1185">Reference proteome</keyword>
<accession>A0A1I5S525</accession>